<keyword evidence="6" id="KW-0249">Electron transport</keyword>
<dbReference type="PANTHER" id="PTHR35008:SF9">
    <property type="entry name" value="CYTOCHROME C DOMAIN-CONTAINING PROTEIN"/>
    <property type="match status" value="1"/>
</dbReference>
<dbReference type="PRINTS" id="PR00605">
    <property type="entry name" value="CYTCHROMECIC"/>
</dbReference>
<evidence type="ECO:0000256" key="6">
    <source>
        <dbReference type="ARBA" id="ARBA00022982"/>
    </source>
</evidence>
<reference evidence="11" key="2">
    <citation type="submission" date="2020-09" db="EMBL/GenBank/DDBJ databases">
        <authorList>
            <person name="Sun Q."/>
            <person name="Zhou Y."/>
        </authorList>
    </citation>
    <scope>NUCLEOTIDE SEQUENCE</scope>
    <source>
        <strain evidence="11">CGMCC 1.15519</strain>
    </source>
</reference>
<dbReference type="Gene3D" id="1.10.760.10">
    <property type="entry name" value="Cytochrome c-like domain"/>
    <property type="match status" value="1"/>
</dbReference>
<dbReference type="AlphaFoldDB" id="A0A916ZJ41"/>
<evidence type="ECO:0000259" key="10">
    <source>
        <dbReference type="PROSITE" id="PS51007"/>
    </source>
</evidence>
<dbReference type="Proteomes" id="UP000635071">
    <property type="component" value="Unassembled WGS sequence"/>
</dbReference>
<comment type="cofactor">
    <cofactor evidence="1">
        <name>heme c</name>
        <dbReference type="ChEBI" id="CHEBI:61717"/>
    </cofactor>
</comment>
<evidence type="ECO:0000313" key="12">
    <source>
        <dbReference type="Proteomes" id="UP000635071"/>
    </source>
</evidence>
<dbReference type="GO" id="GO:0009055">
    <property type="term" value="F:electron transfer activity"/>
    <property type="evidence" value="ECO:0007669"/>
    <property type="project" value="InterPro"/>
</dbReference>
<gene>
    <name evidence="11" type="ORF">GCM10011529_03450</name>
</gene>
<reference evidence="11" key="1">
    <citation type="journal article" date="2014" name="Int. J. Syst. Evol. Microbiol.">
        <title>Complete genome sequence of Corynebacterium casei LMG S-19264T (=DSM 44701T), isolated from a smear-ripened cheese.</title>
        <authorList>
            <consortium name="US DOE Joint Genome Institute (JGI-PGF)"/>
            <person name="Walter F."/>
            <person name="Albersmeier A."/>
            <person name="Kalinowski J."/>
            <person name="Ruckert C."/>
        </authorList>
    </citation>
    <scope>NUCLEOTIDE SEQUENCE</scope>
    <source>
        <strain evidence="11">CGMCC 1.15519</strain>
    </source>
</reference>
<evidence type="ECO:0000256" key="4">
    <source>
        <dbReference type="ARBA" id="ARBA00022660"/>
    </source>
</evidence>
<feature type="domain" description="Cytochrome c" evidence="10">
    <location>
        <begin position="17"/>
        <end position="96"/>
    </location>
</feature>
<dbReference type="EMBL" id="BMJM01000001">
    <property type="protein sequence ID" value="GGE00523.1"/>
    <property type="molecule type" value="Genomic_DNA"/>
</dbReference>
<accession>A0A916ZJ41</accession>
<organism evidence="11 12">
    <name type="scientific">Sandarakinorhabdus glacialis</name>
    <dbReference type="NCBI Taxonomy" id="1614636"/>
    <lineage>
        <taxon>Bacteria</taxon>
        <taxon>Pseudomonadati</taxon>
        <taxon>Pseudomonadota</taxon>
        <taxon>Alphaproteobacteria</taxon>
        <taxon>Sphingomonadales</taxon>
        <taxon>Sphingosinicellaceae</taxon>
        <taxon>Sandarakinorhabdus</taxon>
    </lineage>
</organism>
<keyword evidence="9" id="KW-0732">Signal</keyword>
<dbReference type="GO" id="GO:0020037">
    <property type="term" value="F:heme binding"/>
    <property type="evidence" value="ECO:0007669"/>
    <property type="project" value="InterPro"/>
</dbReference>
<keyword evidence="2" id="KW-0813">Transport</keyword>
<sequence length="122" mass="12927">MLRTALLLGLVAAPAIAAPHPGETIYREVCQACHMADARGAVGAGRITGLASNPNLEFPDYAIAIVTGGKGPMPWFRGNLTDQQIADVISYVRTHFGNRYKSRVTAAQVAELGVPAPKGQDR</sequence>
<evidence type="ECO:0000256" key="8">
    <source>
        <dbReference type="PROSITE-ProRule" id="PRU00433"/>
    </source>
</evidence>
<evidence type="ECO:0000256" key="5">
    <source>
        <dbReference type="ARBA" id="ARBA00022723"/>
    </source>
</evidence>
<keyword evidence="12" id="KW-1185">Reference proteome</keyword>
<protein>
    <submittedName>
        <fullName evidence="11">Cytochrome c</fullName>
    </submittedName>
</protein>
<evidence type="ECO:0000313" key="11">
    <source>
        <dbReference type="EMBL" id="GGE00523.1"/>
    </source>
</evidence>
<dbReference type="InterPro" id="IPR036909">
    <property type="entry name" value="Cyt_c-like_dom_sf"/>
</dbReference>
<comment type="caution">
    <text evidence="11">The sequence shown here is derived from an EMBL/GenBank/DDBJ whole genome shotgun (WGS) entry which is preliminary data.</text>
</comment>
<keyword evidence="5 8" id="KW-0479">Metal-binding</keyword>
<name>A0A916ZJ41_9SPHN</name>
<proteinExistence type="predicted"/>
<evidence type="ECO:0000256" key="1">
    <source>
        <dbReference type="ARBA" id="ARBA00001926"/>
    </source>
</evidence>
<dbReference type="InterPro" id="IPR008168">
    <property type="entry name" value="Cyt_C_IC"/>
</dbReference>
<dbReference type="GO" id="GO:0005506">
    <property type="term" value="F:iron ion binding"/>
    <property type="evidence" value="ECO:0007669"/>
    <property type="project" value="InterPro"/>
</dbReference>
<evidence type="ECO:0000256" key="3">
    <source>
        <dbReference type="ARBA" id="ARBA00022617"/>
    </source>
</evidence>
<dbReference type="PROSITE" id="PS51007">
    <property type="entry name" value="CYTC"/>
    <property type="match status" value="1"/>
</dbReference>
<evidence type="ECO:0000256" key="9">
    <source>
        <dbReference type="SAM" id="SignalP"/>
    </source>
</evidence>
<dbReference type="SUPFAM" id="SSF46626">
    <property type="entry name" value="Cytochrome c"/>
    <property type="match status" value="1"/>
</dbReference>
<dbReference type="PANTHER" id="PTHR35008">
    <property type="entry name" value="BLL4482 PROTEIN-RELATED"/>
    <property type="match status" value="1"/>
</dbReference>
<dbReference type="RefSeq" id="WP_207792477.1">
    <property type="nucleotide sequence ID" value="NZ_BMJM01000001.1"/>
</dbReference>
<dbReference type="InterPro" id="IPR009056">
    <property type="entry name" value="Cyt_c-like_dom"/>
</dbReference>
<dbReference type="InterPro" id="IPR051459">
    <property type="entry name" value="Cytochrome_c-type_DH"/>
</dbReference>
<feature type="chain" id="PRO_5037732238" evidence="9">
    <location>
        <begin position="18"/>
        <end position="122"/>
    </location>
</feature>
<feature type="signal peptide" evidence="9">
    <location>
        <begin position="1"/>
        <end position="17"/>
    </location>
</feature>
<dbReference type="Pfam" id="PF13442">
    <property type="entry name" value="Cytochrome_CBB3"/>
    <property type="match status" value="1"/>
</dbReference>
<keyword evidence="4" id="KW-0679">Respiratory chain</keyword>
<evidence type="ECO:0000256" key="2">
    <source>
        <dbReference type="ARBA" id="ARBA00022448"/>
    </source>
</evidence>
<evidence type="ECO:0000256" key="7">
    <source>
        <dbReference type="ARBA" id="ARBA00023004"/>
    </source>
</evidence>
<keyword evidence="3 8" id="KW-0349">Heme</keyword>
<keyword evidence="7 8" id="KW-0408">Iron</keyword>